<evidence type="ECO:0000256" key="13">
    <source>
        <dbReference type="PIRNR" id="PIRNR036893"/>
    </source>
</evidence>
<dbReference type="Pfam" id="PF08212">
    <property type="entry name" value="Lipocalin_2"/>
    <property type="match status" value="1"/>
</dbReference>
<dbReference type="GO" id="GO:0009279">
    <property type="term" value="C:cell outer membrane"/>
    <property type="evidence" value="ECO:0007669"/>
    <property type="project" value="UniProtKB-SubCell"/>
</dbReference>
<dbReference type="SUPFAM" id="SSF50814">
    <property type="entry name" value="Lipocalins"/>
    <property type="match status" value="1"/>
</dbReference>
<dbReference type="PRINTS" id="PR01171">
    <property type="entry name" value="BCTLIPOCALIN"/>
</dbReference>
<dbReference type="RefSeq" id="WP_151968719.1">
    <property type="nucleotide sequence ID" value="NZ_AP019860.1"/>
</dbReference>
<dbReference type="InterPro" id="IPR022272">
    <property type="entry name" value="Lipocalin_CS"/>
</dbReference>
<evidence type="ECO:0000256" key="10">
    <source>
        <dbReference type="ARBA" id="ARBA00023288"/>
    </source>
</evidence>
<dbReference type="Gene3D" id="2.40.128.20">
    <property type="match status" value="1"/>
</dbReference>
<comment type="subunit">
    <text evidence="4">Homodimer.</text>
</comment>
<evidence type="ECO:0000256" key="3">
    <source>
        <dbReference type="ARBA" id="ARBA00006889"/>
    </source>
</evidence>
<evidence type="ECO:0000313" key="16">
    <source>
        <dbReference type="EMBL" id="BBM84573.1"/>
    </source>
</evidence>
<evidence type="ECO:0000256" key="5">
    <source>
        <dbReference type="ARBA" id="ARBA00022729"/>
    </source>
</evidence>
<dbReference type="Proteomes" id="UP000326354">
    <property type="component" value="Chromosome"/>
</dbReference>
<feature type="domain" description="Lipocalin/cytosolic fatty-acid binding" evidence="15">
    <location>
        <begin position="33"/>
        <end position="172"/>
    </location>
</feature>
<keyword evidence="7" id="KW-0472">Membrane</keyword>
<keyword evidence="17" id="KW-1185">Reference proteome</keyword>
<evidence type="ECO:0000256" key="1">
    <source>
        <dbReference type="ARBA" id="ARBA00004442"/>
    </source>
</evidence>
<dbReference type="AlphaFoldDB" id="A0A5S9F3W7"/>
<protein>
    <recommendedName>
        <fullName evidence="12">Outer membrane lipoprotein Blc</fullName>
    </recommendedName>
</protein>
<keyword evidence="5" id="KW-0732">Signal</keyword>
<dbReference type="InterPro" id="IPR022271">
    <property type="entry name" value="Lipocalin_ApoD"/>
</dbReference>
<dbReference type="FunFam" id="2.40.128.20:FF:000002">
    <property type="entry name" value="Outer membrane lipoprotein Blc"/>
    <property type="match status" value="1"/>
</dbReference>
<dbReference type="InterPro" id="IPR047202">
    <property type="entry name" value="Lipocalin_Blc-like_dom"/>
</dbReference>
<proteinExistence type="inferred from homology"/>
<dbReference type="PIRSF" id="PIRSF036893">
    <property type="entry name" value="Lipocalin_ApoD"/>
    <property type="match status" value="1"/>
</dbReference>
<keyword evidence="6" id="KW-0446">Lipid-binding</keyword>
<comment type="function">
    <text evidence="11">Involved in the storage or transport of lipids necessary for membrane maintenance under stressful conditions. Displays a binding preference for lysophospholipids.</text>
</comment>
<dbReference type="CDD" id="cd19438">
    <property type="entry name" value="lipocalin_Blc-like"/>
    <property type="match status" value="1"/>
</dbReference>
<dbReference type="GO" id="GO:0008289">
    <property type="term" value="F:lipid binding"/>
    <property type="evidence" value="ECO:0007669"/>
    <property type="project" value="UniProtKB-KW"/>
</dbReference>
<keyword evidence="10 14" id="KW-0449">Lipoprotein</keyword>
<dbReference type="EMBL" id="AP019860">
    <property type="protein sequence ID" value="BBM84573.1"/>
    <property type="molecule type" value="Genomic_DNA"/>
</dbReference>
<dbReference type="InterPro" id="IPR002446">
    <property type="entry name" value="Lipocalin_bac"/>
</dbReference>
<dbReference type="InterPro" id="IPR000566">
    <property type="entry name" value="Lipocln_cytosolic_FA-bd_dom"/>
</dbReference>
<keyword evidence="9" id="KW-0998">Cell outer membrane</keyword>
<reference evidence="16 17" key="1">
    <citation type="submission" date="2019-08" db="EMBL/GenBank/DDBJ databases">
        <title>Complete genome sequence of Candidatus Uab amorphum.</title>
        <authorList>
            <person name="Shiratori T."/>
            <person name="Suzuki S."/>
            <person name="Kakizawa Y."/>
            <person name="Ishida K."/>
        </authorList>
    </citation>
    <scope>NUCLEOTIDE SEQUENCE [LARGE SCALE GENOMIC DNA]</scope>
    <source>
        <strain evidence="16 17">SRT547</strain>
    </source>
</reference>
<dbReference type="PANTHER" id="PTHR10612">
    <property type="entry name" value="APOLIPOPROTEIN D"/>
    <property type="match status" value="1"/>
</dbReference>
<gene>
    <name evidence="16" type="ORF">UABAM_02934</name>
</gene>
<evidence type="ECO:0000256" key="14">
    <source>
        <dbReference type="PIRSR" id="PIRSR036893-52"/>
    </source>
</evidence>
<evidence type="ECO:0000256" key="8">
    <source>
        <dbReference type="ARBA" id="ARBA00023139"/>
    </source>
</evidence>
<dbReference type="OrthoDB" id="9793905at2"/>
<dbReference type="PROSITE" id="PS51257">
    <property type="entry name" value="PROKAR_LIPOPROTEIN"/>
    <property type="match status" value="1"/>
</dbReference>
<evidence type="ECO:0000256" key="2">
    <source>
        <dbReference type="ARBA" id="ARBA00004635"/>
    </source>
</evidence>
<evidence type="ECO:0000313" key="17">
    <source>
        <dbReference type="Proteomes" id="UP000326354"/>
    </source>
</evidence>
<dbReference type="PANTHER" id="PTHR10612:SF34">
    <property type="entry name" value="APOLIPOPROTEIN D"/>
    <property type="match status" value="1"/>
</dbReference>
<dbReference type="InterPro" id="IPR012674">
    <property type="entry name" value="Calycin"/>
</dbReference>
<name>A0A5S9F3W7_UABAM</name>
<dbReference type="GO" id="GO:0006950">
    <property type="term" value="P:response to stress"/>
    <property type="evidence" value="ECO:0007669"/>
    <property type="project" value="UniProtKB-ARBA"/>
</dbReference>
<sequence length="178" mass="20669">MEKIILFTGVILCTLLSSCASIPQGVQVVRDFEADKYLGKWYEIARLDHSFERGLSNVTATYSNREDGGIDVMNKGYNLESQKWQEAKGRAYFVEEKNVASLKVTFFWPFYGGYNVMELDRKNYSYAMVCGPNRSYLWILSRTKTMEPDLLDRLMEMARKLDFDVDDLIIVQHDLSDR</sequence>
<evidence type="ECO:0000256" key="9">
    <source>
        <dbReference type="ARBA" id="ARBA00023237"/>
    </source>
</evidence>
<comment type="similarity">
    <text evidence="3 13">Belongs to the calycin superfamily. Lipocalin family.</text>
</comment>
<keyword evidence="8 14" id="KW-0564">Palmitate</keyword>
<evidence type="ECO:0000256" key="4">
    <source>
        <dbReference type="ARBA" id="ARBA00011738"/>
    </source>
</evidence>
<accession>A0A5S9F3W7</accession>
<comment type="subcellular location">
    <subcellularLocation>
        <location evidence="1">Cell outer membrane</location>
    </subcellularLocation>
    <subcellularLocation>
        <location evidence="2">Membrane</location>
        <topology evidence="2">Lipid-anchor</topology>
    </subcellularLocation>
</comment>
<evidence type="ECO:0000256" key="6">
    <source>
        <dbReference type="ARBA" id="ARBA00023121"/>
    </source>
</evidence>
<feature type="lipid moiety-binding region" description="S-diacylglycerol cysteine" evidence="14">
    <location>
        <position position="19"/>
    </location>
</feature>
<evidence type="ECO:0000256" key="12">
    <source>
        <dbReference type="ARBA" id="ARBA00071217"/>
    </source>
</evidence>
<evidence type="ECO:0000256" key="7">
    <source>
        <dbReference type="ARBA" id="ARBA00023136"/>
    </source>
</evidence>
<organism evidence="16 17">
    <name type="scientific">Uabimicrobium amorphum</name>
    <dbReference type="NCBI Taxonomy" id="2596890"/>
    <lineage>
        <taxon>Bacteria</taxon>
        <taxon>Pseudomonadati</taxon>
        <taxon>Planctomycetota</taxon>
        <taxon>Candidatus Uabimicrobiia</taxon>
        <taxon>Candidatus Uabimicrobiales</taxon>
        <taxon>Candidatus Uabimicrobiaceae</taxon>
        <taxon>Candidatus Uabimicrobium</taxon>
    </lineage>
</organism>
<evidence type="ECO:0000256" key="11">
    <source>
        <dbReference type="ARBA" id="ARBA00057024"/>
    </source>
</evidence>
<dbReference type="PROSITE" id="PS00213">
    <property type="entry name" value="LIPOCALIN"/>
    <property type="match status" value="1"/>
</dbReference>
<evidence type="ECO:0000259" key="15">
    <source>
        <dbReference type="Pfam" id="PF08212"/>
    </source>
</evidence>
<dbReference type="KEGG" id="uam:UABAM_02934"/>